<dbReference type="AlphaFoldDB" id="I5B6Z8"/>
<dbReference type="Proteomes" id="UP000005778">
    <property type="component" value="Chromosome"/>
</dbReference>
<protein>
    <submittedName>
        <fullName evidence="1">Uncharacterized protein</fullName>
    </submittedName>
</protein>
<accession>I5B6Z8</accession>
<reference evidence="1 2" key="2">
    <citation type="submission" date="2012-02" db="EMBL/GenBank/DDBJ databases">
        <title>Improved High-Quality Draft sequence of Desulfobacter postgatei 2ac9.</title>
        <authorList>
            <consortium name="US DOE Joint Genome Institute"/>
            <person name="Lucas S."/>
            <person name="Han J."/>
            <person name="Lapidus A."/>
            <person name="Cheng J.-F."/>
            <person name="Goodwin L."/>
            <person name="Pitluck S."/>
            <person name="Peters L."/>
            <person name="Ovchinnikova G."/>
            <person name="Held B."/>
            <person name="Detter J.C."/>
            <person name="Han C."/>
            <person name="Tapia R."/>
            <person name="Land M."/>
            <person name="Hauser L."/>
            <person name="Kyrpides N."/>
            <person name="Ivanova N."/>
            <person name="Pagani I."/>
            <person name="Orellana R."/>
            <person name="Lovley D."/>
            <person name="Woyke T."/>
        </authorList>
    </citation>
    <scope>NUCLEOTIDE SEQUENCE [LARGE SCALE GENOMIC DNA]</scope>
    <source>
        <strain evidence="1 2">2ac9</strain>
    </source>
</reference>
<keyword evidence="2" id="KW-1185">Reference proteome</keyword>
<organism evidence="1 2">
    <name type="scientific">Desulfobacter postgatei 2ac9</name>
    <dbReference type="NCBI Taxonomy" id="879212"/>
    <lineage>
        <taxon>Bacteria</taxon>
        <taxon>Pseudomonadati</taxon>
        <taxon>Thermodesulfobacteriota</taxon>
        <taxon>Desulfobacteria</taxon>
        <taxon>Desulfobacterales</taxon>
        <taxon>Desulfobacteraceae</taxon>
        <taxon>Desulfobacter</taxon>
    </lineage>
</organism>
<reference evidence="1 2" key="1">
    <citation type="submission" date="2011-09" db="EMBL/GenBank/DDBJ databases">
        <authorList>
            <consortium name="US DOE Joint Genome Institute (JGI-PGF)"/>
            <person name="Lucas S."/>
            <person name="Han J."/>
            <person name="Lapidus A."/>
            <person name="Cheng J.-F."/>
            <person name="Goodwin L."/>
            <person name="Pitluck S."/>
            <person name="Peters L."/>
            <person name="Land M.L."/>
            <person name="Hauser L."/>
            <person name="Orellana R."/>
            <person name="Lovley D."/>
            <person name="Woyke T.J."/>
        </authorList>
    </citation>
    <scope>NUCLEOTIDE SEQUENCE [LARGE SCALE GENOMIC DNA]</scope>
    <source>
        <strain evidence="1 2">2ac9</strain>
    </source>
</reference>
<evidence type="ECO:0000313" key="1">
    <source>
        <dbReference type="EMBL" id="EIM65261.1"/>
    </source>
</evidence>
<name>I5B6Z8_9BACT</name>
<evidence type="ECO:0000313" key="2">
    <source>
        <dbReference type="Proteomes" id="UP000005778"/>
    </source>
</evidence>
<dbReference type="EMBL" id="CM001488">
    <property type="protein sequence ID" value="EIM65261.1"/>
    <property type="molecule type" value="Genomic_DNA"/>
</dbReference>
<gene>
    <name evidence="1" type="ORF">DespoDRAFT_03501</name>
</gene>
<proteinExistence type="predicted"/>
<dbReference type="HOGENOM" id="CLU_2933896_0_0_7"/>
<sequence length="60" mass="6940">MEPWLQWRLTPRILTCLVLKCMTLRNKNKPSPLTFNPYMVNSGGHITGPKSIVYINHCNI</sequence>